<dbReference type="InterPro" id="IPR058625">
    <property type="entry name" value="MdtA-like_BSH"/>
</dbReference>
<feature type="domain" description="CusB-like beta-barrel" evidence="8">
    <location>
        <begin position="222"/>
        <end position="293"/>
    </location>
</feature>
<keyword evidence="4" id="KW-0175">Coiled coil</keyword>
<name>A0A4R6AKD2_9RHOB</name>
<evidence type="ECO:0000256" key="2">
    <source>
        <dbReference type="ARBA" id="ARBA00009477"/>
    </source>
</evidence>
<comment type="subcellular location">
    <subcellularLocation>
        <location evidence="1">Cell envelope</location>
    </subcellularLocation>
</comment>
<reference evidence="10 11" key="1">
    <citation type="submission" date="2019-03" db="EMBL/GenBank/DDBJ databases">
        <title>Rhodobacteraceae bacterium SM1902, a new member of the family Rhodobacteraceae isolated from Yantai.</title>
        <authorList>
            <person name="Sun Y."/>
        </authorList>
    </citation>
    <scope>NUCLEOTIDE SEQUENCE [LARGE SCALE GENOMIC DNA]</scope>
    <source>
        <strain evidence="10 11">SM1902</strain>
    </source>
</reference>
<dbReference type="Pfam" id="PF25967">
    <property type="entry name" value="RND-MFP_C"/>
    <property type="match status" value="1"/>
</dbReference>
<feature type="region of interest" description="Disordered" evidence="5">
    <location>
        <begin position="369"/>
        <end position="391"/>
    </location>
</feature>
<dbReference type="FunFam" id="2.40.30.170:FF:000010">
    <property type="entry name" value="Efflux RND transporter periplasmic adaptor subunit"/>
    <property type="match status" value="1"/>
</dbReference>
<proteinExistence type="inferred from homology"/>
<dbReference type="SUPFAM" id="SSF111369">
    <property type="entry name" value="HlyD-like secretion proteins"/>
    <property type="match status" value="1"/>
</dbReference>
<dbReference type="PANTHER" id="PTHR30469">
    <property type="entry name" value="MULTIDRUG RESISTANCE PROTEIN MDTA"/>
    <property type="match status" value="1"/>
</dbReference>
<protein>
    <submittedName>
        <fullName evidence="10">Efflux RND transporter periplasmic adaptor subunit</fullName>
    </submittedName>
</protein>
<evidence type="ECO:0000256" key="6">
    <source>
        <dbReference type="SAM" id="Phobius"/>
    </source>
</evidence>
<feature type="domain" description="Multidrug resistance protein MdtA-like C-terminal permuted SH3" evidence="9">
    <location>
        <begin position="309"/>
        <end position="359"/>
    </location>
</feature>
<dbReference type="OrthoDB" id="9806939at2"/>
<dbReference type="InterPro" id="IPR058627">
    <property type="entry name" value="MdtA-like_C"/>
</dbReference>
<dbReference type="GO" id="GO:0015562">
    <property type="term" value="F:efflux transmembrane transporter activity"/>
    <property type="evidence" value="ECO:0007669"/>
    <property type="project" value="TreeGrafter"/>
</dbReference>
<feature type="transmembrane region" description="Helical" evidence="6">
    <location>
        <begin position="7"/>
        <end position="24"/>
    </location>
</feature>
<dbReference type="InterPro" id="IPR006143">
    <property type="entry name" value="RND_pump_MFP"/>
</dbReference>
<gene>
    <name evidence="10" type="ORF">E2L05_18965</name>
</gene>
<dbReference type="InterPro" id="IPR058792">
    <property type="entry name" value="Beta-barrel_RND_2"/>
</dbReference>
<dbReference type="NCBIfam" id="TIGR01730">
    <property type="entry name" value="RND_mfp"/>
    <property type="match status" value="1"/>
</dbReference>
<keyword evidence="6" id="KW-0812">Transmembrane</keyword>
<accession>A0A4R6AKD2</accession>
<dbReference type="Gene3D" id="2.40.420.20">
    <property type="match status" value="1"/>
</dbReference>
<dbReference type="PANTHER" id="PTHR30469:SF36">
    <property type="entry name" value="BLL3903 PROTEIN"/>
    <property type="match status" value="1"/>
</dbReference>
<keyword evidence="6" id="KW-1133">Transmembrane helix</keyword>
<evidence type="ECO:0000259" key="9">
    <source>
        <dbReference type="Pfam" id="PF25967"/>
    </source>
</evidence>
<dbReference type="RefSeq" id="WP_133344452.1">
    <property type="nucleotide sequence ID" value="NZ_SMZO01000079.1"/>
</dbReference>
<dbReference type="Proteomes" id="UP000294562">
    <property type="component" value="Unassembled WGS sequence"/>
</dbReference>
<evidence type="ECO:0000313" key="10">
    <source>
        <dbReference type="EMBL" id="TDL83845.1"/>
    </source>
</evidence>
<evidence type="ECO:0000256" key="3">
    <source>
        <dbReference type="ARBA" id="ARBA00022448"/>
    </source>
</evidence>
<evidence type="ECO:0000256" key="5">
    <source>
        <dbReference type="SAM" id="MobiDB-lite"/>
    </source>
</evidence>
<comment type="similarity">
    <text evidence="2">Belongs to the membrane fusion protein (MFP) (TC 8.A.1) family.</text>
</comment>
<evidence type="ECO:0000259" key="7">
    <source>
        <dbReference type="Pfam" id="PF25917"/>
    </source>
</evidence>
<dbReference type="Gene3D" id="2.40.50.100">
    <property type="match status" value="1"/>
</dbReference>
<organism evidence="10 11">
    <name type="scientific">Meridianimarinicoccus aquatilis</name>
    <dbReference type="NCBI Taxonomy" id="2552766"/>
    <lineage>
        <taxon>Bacteria</taxon>
        <taxon>Pseudomonadati</taxon>
        <taxon>Pseudomonadota</taxon>
        <taxon>Alphaproteobacteria</taxon>
        <taxon>Rhodobacterales</taxon>
        <taxon>Paracoccaceae</taxon>
        <taxon>Meridianimarinicoccus</taxon>
    </lineage>
</organism>
<dbReference type="Pfam" id="PF25917">
    <property type="entry name" value="BSH_RND"/>
    <property type="match status" value="1"/>
</dbReference>
<keyword evidence="3" id="KW-0813">Transport</keyword>
<dbReference type="EMBL" id="SMZO01000079">
    <property type="protein sequence ID" value="TDL83845.1"/>
    <property type="molecule type" value="Genomic_DNA"/>
</dbReference>
<sequence length="391" mass="42341">MHILKQLFFALALIAVTFAGWVYYVPSATAVLERAGLLDLVGIEPPEAQAAEGRSSRGGGDAKVLVAPVEYRALADQITAIGDGQALRMVTVRGETSGRIDEIGVESGQRVEVGSIVAKLDDRAERIAADRAQIMYDDARADLDRLTRLADTGAITSVSLQDAELALRTAELEVVQAEYDLEQRIIRAPISGWVGLIDLEIGQRIAAQDPLAVITDRSKIQIEFRVPERVIGQLSIGQPIEVTPLAMRGMTLLGEVSAIDTVVDRASRTLRVQGRLDNDQDLLRSGMAFSVAMAFPGETLPAIDPLSLQWSREGSFVWVVRDGVVQRVPVTIRQRNTDIVLVDGQLEEGEQVVTEGLQTLRPGAPVSVENAPASAEQTEHRSVAESGLRKL</sequence>
<dbReference type="Gene3D" id="1.10.287.470">
    <property type="entry name" value="Helix hairpin bin"/>
    <property type="match status" value="1"/>
</dbReference>
<feature type="domain" description="Multidrug resistance protein MdtA-like barrel-sandwich hybrid" evidence="7">
    <location>
        <begin position="88"/>
        <end position="215"/>
    </location>
</feature>
<dbReference type="GO" id="GO:1990281">
    <property type="term" value="C:efflux pump complex"/>
    <property type="evidence" value="ECO:0007669"/>
    <property type="project" value="TreeGrafter"/>
</dbReference>
<evidence type="ECO:0000256" key="1">
    <source>
        <dbReference type="ARBA" id="ARBA00004196"/>
    </source>
</evidence>
<comment type="caution">
    <text evidence="10">The sequence shown here is derived from an EMBL/GenBank/DDBJ whole genome shotgun (WGS) entry which is preliminary data.</text>
</comment>
<dbReference type="Gene3D" id="2.40.30.170">
    <property type="match status" value="1"/>
</dbReference>
<evidence type="ECO:0000256" key="4">
    <source>
        <dbReference type="SAM" id="Coils"/>
    </source>
</evidence>
<keyword evidence="11" id="KW-1185">Reference proteome</keyword>
<evidence type="ECO:0000259" key="8">
    <source>
        <dbReference type="Pfam" id="PF25954"/>
    </source>
</evidence>
<feature type="coiled-coil region" evidence="4">
    <location>
        <begin position="129"/>
        <end position="180"/>
    </location>
</feature>
<dbReference type="Pfam" id="PF25954">
    <property type="entry name" value="Beta-barrel_RND_2"/>
    <property type="match status" value="1"/>
</dbReference>
<dbReference type="AlphaFoldDB" id="A0A4R6AKD2"/>
<evidence type="ECO:0000313" key="11">
    <source>
        <dbReference type="Proteomes" id="UP000294562"/>
    </source>
</evidence>
<keyword evidence="6" id="KW-0472">Membrane</keyword>